<dbReference type="InterPro" id="IPR020821">
    <property type="entry name" value="ENPP1-3/EXOG-like_nuc-like"/>
</dbReference>
<evidence type="ECO:0000259" key="16">
    <source>
        <dbReference type="SMART" id="SM00892"/>
    </source>
</evidence>
<comment type="similarity">
    <text evidence="3 14">Belongs to the DNA/RNA non-specific endonuclease family.</text>
</comment>
<dbReference type="OMA" id="YVMPNQV"/>
<evidence type="ECO:0000313" key="18">
    <source>
        <dbReference type="Proteomes" id="UP000000305"/>
    </source>
</evidence>
<dbReference type="eggNOG" id="KOG3721">
    <property type="taxonomic scope" value="Eukaryota"/>
</dbReference>
<dbReference type="SUPFAM" id="SSF54060">
    <property type="entry name" value="His-Me finger endonucleases"/>
    <property type="match status" value="1"/>
</dbReference>
<dbReference type="FunCoup" id="E9H755">
    <property type="interactions" value="345"/>
</dbReference>
<gene>
    <name evidence="17" type="ORF">DAPPUDRAFT_59091</name>
</gene>
<dbReference type="GO" id="GO:0005743">
    <property type="term" value="C:mitochondrial inner membrane"/>
    <property type="evidence" value="ECO:0000318"/>
    <property type="project" value="GO_Central"/>
</dbReference>
<feature type="domain" description="DNA/RNA non-specific endonuclease/pyrophosphatase/phosphodiesterase" evidence="16">
    <location>
        <begin position="55"/>
        <end position="266"/>
    </location>
</feature>
<evidence type="ECO:0000256" key="7">
    <source>
        <dbReference type="ARBA" id="ARBA00022801"/>
    </source>
</evidence>
<dbReference type="InterPro" id="IPR001604">
    <property type="entry name" value="Endo_G_ENPP1-like_dom"/>
</dbReference>
<keyword evidence="5 13" id="KW-0479">Metal-binding</keyword>
<keyword evidence="9" id="KW-0809">Transit peptide</keyword>
<dbReference type="InParanoid" id="E9H755"/>
<sequence>MPGLPIFGTVSAASMVPSKASFKEVKNIPPEPSNNAPRVSQIMRFGFPGLDNVRSLDDYILSYDRRNRTAHWVFEHLTADFVAYNEKVDRSKCDFAEDESIHPYFRSSNADYKASGFDRGHLAAAGNHRKDQLHCQQTFLLSNMSPQVGKGFNRDSWNRLERHVRNLTKTNRNVYVCTGPLYLPRKEDDGKMYVKYQVIGKNHVAVPTHFFKVVVIENQKQELSLESYVMPNQPIDDKTPLSVFQVPPETVERAAGLLFFDKLSIDKLKTINGKSQVWL</sequence>
<dbReference type="STRING" id="6669.E9H755"/>
<evidence type="ECO:0000259" key="15">
    <source>
        <dbReference type="SMART" id="SM00477"/>
    </source>
</evidence>
<dbReference type="SMR" id="E9H755"/>
<evidence type="ECO:0000256" key="13">
    <source>
        <dbReference type="PIRSR" id="PIRSR640255-2"/>
    </source>
</evidence>
<dbReference type="Proteomes" id="UP000000305">
    <property type="component" value="Unassembled WGS sequence"/>
</dbReference>
<evidence type="ECO:0000256" key="11">
    <source>
        <dbReference type="ARBA" id="ARBA00023157"/>
    </source>
</evidence>
<accession>E9H755</accession>
<proteinExistence type="inferred from homology"/>
<keyword evidence="7 14" id="KW-0378">Hydrolase</keyword>
<dbReference type="AlphaFoldDB" id="E9H755"/>
<keyword evidence="18" id="KW-1185">Reference proteome</keyword>
<evidence type="ECO:0000256" key="5">
    <source>
        <dbReference type="ARBA" id="ARBA00022723"/>
    </source>
</evidence>
<dbReference type="CDD" id="cd00091">
    <property type="entry name" value="NUC"/>
    <property type="match status" value="1"/>
</dbReference>
<dbReference type="PANTHER" id="PTHR13966">
    <property type="entry name" value="ENDONUCLEASE RELATED"/>
    <property type="match status" value="1"/>
</dbReference>
<feature type="binding site" evidence="13">
    <location>
        <position position="153"/>
    </location>
    <ligand>
        <name>Mg(2+)</name>
        <dbReference type="ChEBI" id="CHEBI:18420"/>
        <note>catalytic</note>
    </ligand>
</feature>
<organism evidence="17 18">
    <name type="scientific">Daphnia pulex</name>
    <name type="common">Water flea</name>
    <dbReference type="NCBI Taxonomy" id="6669"/>
    <lineage>
        <taxon>Eukaryota</taxon>
        <taxon>Metazoa</taxon>
        <taxon>Ecdysozoa</taxon>
        <taxon>Arthropoda</taxon>
        <taxon>Crustacea</taxon>
        <taxon>Branchiopoda</taxon>
        <taxon>Diplostraca</taxon>
        <taxon>Cladocera</taxon>
        <taxon>Anomopoda</taxon>
        <taxon>Daphniidae</taxon>
        <taxon>Daphnia</taxon>
    </lineage>
</organism>
<evidence type="ECO:0000313" key="17">
    <source>
        <dbReference type="EMBL" id="EFX72506.1"/>
    </source>
</evidence>
<keyword evidence="4 14" id="KW-0540">Nuclease</keyword>
<dbReference type="EMBL" id="GL732599">
    <property type="protein sequence ID" value="EFX72506.1"/>
    <property type="molecule type" value="Genomic_DNA"/>
</dbReference>
<feature type="active site" description="Proton acceptor" evidence="12">
    <location>
        <position position="121"/>
    </location>
</feature>
<evidence type="ECO:0000256" key="9">
    <source>
        <dbReference type="ARBA" id="ARBA00022946"/>
    </source>
</evidence>
<dbReference type="EC" id="3.1.30.-" evidence="14"/>
<dbReference type="GO" id="GO:0000014">
    <property type="term" value="F:single-stranded DNA endodeoxyribonuclease activity"/>
    <property type="evidence" value="ECO:0000318"/>
    <property type="project" value="GO_Central"/>
</dbReference>
<protein>
    <recommendedName>
        <fullName evidence="14">Endonuclease</fullName>
        <ecNumber evidence="14">3.1.30.-</ecNumber>
    </recommendedName>
</protein>
<keyword evidence="11" id="KW-1015">Disulfide bond</keyword>
<dbReference type="PhylomeDB" id="E9H755"/>
<dbReference type="PROSITE" id="PS01070">
    <property type="entry name" value="NUCLEASE_NON_SPEC"/>
    <property type="match status" value="1"/>
</dbReference>
<dbReference type="InterPro" id="IPR044925">
    <property type="entry name" value="His-Me_finger_sf"/>
</dbReference>
<dbReference type="Pfam" id="PF01223">
    <property type="entry name" value="Endonuclease_NS"/>
    <property type="match status" value="1"/>
</dbReference>
<dbReference type="HOGENOM" id="CLU_055174_0_1_1"/>
<comment type="cofactor">
    <cofactor evidence="1 14">
        <name>Mg(2+)</name>
        <dbReference type="ChEBI" id="CHEBI:18420"/>
    </cofactor>
</comment>
<keyword evidence="6 14" id="KW-0255">Endonuclease</keyword>
<dbReference type="FunFam" id="3.40.570.10:FF:000002">
    <property type="entry name" value="Endonuclease G, mitochondrial"/>
    <property type="match status" value="1"/>
</dbReference>
<dbReference type="GO" id="GO:0003676">
    <property type="term" value="F:nucleic acid binding"/>
    <property type="evidence" value="ECO:0007669"/>
    <property type="project" value="InterPro"/>
</dbReference>
<dbReference type="PANTHER" id="PTHR13966:SF5">
    <property type="entry name" value="ENDONUCLEASE G, MITOCHONDRIAL"/>
    <property type="match status" value="1"/>
</dbReference>
<evidence type="ECO:0000256" key="4">
    <source>
        <dbReference type="ARBA" id="ARBA00022722"/>
    </source>
</evidence>
<reference evidence="17 18" key="1">
    <citation type="journal article" date="2011" name="Science">
        <title>The ecoresponsive genome of Daphnia pulex.</title>
        <authorList>
            <person name="Colbourne J.K."/>
            <person name="Pfrender M.E."/>
            <person name="Gilbert D."/>
            <person name="Thomas W.K."/>
            <person name="Tucker A."/>
            <person name="Oakley T.H."/>
            <person name="Tokishita S."/>
            <person name="Aerts A."/>
            <person name="Arnold G.J."/>
            <person name="Basu M.K."/>
            <person name="Bauer D.J."/>
            <person name="Caceres C.E."/>
            <person name="Carmel L."/>
            <person name="Casola C."/>
            <person name="Choi J.H."/>
            <person name="Detter J.C."/>
            <person name="Dong Q."/>
            <person name="Dusheyko S."/>
            <person name="Eads B.D."/>
            <person name="Frohlich T."/>
            <person name="Geiler-Samerotte K.A."/>
            <person name="Gerlach D."/>
            <person name="Hatcher P."/>
            <person name="Jogdeo S."/>
            <person name="Krijgsveld J."/>
            <person name="Kriventseva E.V."/>
            <person name="Kultz D."/>
            <person name="Laforsch C."/>
            <person name="Lindquist E."/>
            <person name="Lopez J."/>
            <person name="Manak J.R."/>
            <person name="Muller J."/>
            <person name="Pangilinan J."/>
            <person name="Patwardhan R.P."/>
            <person name="Pitluck S."/>
            <person name="Pritham E.J."/>
            <person name="Rechtsteiner A."/>
            <person name="Rho M."/>
            <person name="Rogozin I.B."/>
            <person name="Sakarya O."/>
            <person name="Salamov A."/>
            <person name="Schaack S."/>
            <person name="Shapiro H."/>
            <person name="Shiga Y."/>
            <person name="Skalitzky C."/>
            <person name="Smith Z."/>
            <person name="Souvorov A."/>
            <person name="Sung W."/>
            <person name="Tang Z."/>
            <person name="Tsuchiya D."/>
            <person name="Tu H."/>
            <person name="Vos H."/>
            <person name="Wang M."/>
            <person name="Wolf Y.I."/>
            <person name="Yamagata H."/>
            <person name="Yamada T."/>
            <person name="Ye Y."/>
            <person name="Shaw J.R."/>
            <person name="Andrews J."/>
            <person name="Crease T.J."/>
            <person name="Tang H."/>
            <person name="Lucas S.M."/>
            <person name="Robertson H.M."/>
            <person name="Bork P."/>
            <person name="Koonin E.V."/>
            <person name="Zdobnov E.M."/>
            <person name="Grigoriev I.V."/>
            <person name="Lynch M."/>
            <person name="Boore J.L."/>
        </authorList>
    </citation>
    <scope>NUCLEOTIDE SEQUENCE [LARGE SCALE GENOMIC DNA]</scope>
</reference>
<comment type="subcellular location">
    <subcellularLocation>
        <location evidence="2">Mitochondrion</location>
    </subcellularLocation>
</comment>
<evidence type="ECO:0000256" key="1">
    <source>
        <dbReference type="ARBA" id="ARBA00001946"/>
    </source>
</evidence>
<evidence type="ECO:0000256" key="10">
    <source>
        <dbReference type="ARBA" id="ARBA00023128"/>
    </source>
</evidence>
<evidence type="ECO:0000256" key="2">
    <source>
        <dbReference type="ARBA" id="ARBA00004173"/>
    </source>
</evidence>
<dbReference type="GO" id="GO:0006309">
    <property type="term" value="P:apoptotic DNA fragmentation"/>
    <property type="evidence" value="ECO:0000318"/>
    <property type="project" value="GO_Central"/>
</dbReference>
<dbReference type="InterPro" id="IPR040255">
    <property type="entry name" value="Non-specific_endonuclease"/>
</dbReference>
<evidence type="ECO:0000256" key="8">
    <source>
        <dbReference type="ARBA" id="ARBA00022842"/>
    </source>
</evidence>
<dbReference type="SMART" id="SM00477">
    <property type="entry name" value="NUC"/>
    <property type="match status" value="1"/>
</dbReference>
<dbReference type="GO" id="GO:0004521">
    <property type="term" value="F:RNA endonuclease activity"/>
    <property type="evidence" value="ECO:0000318"/>
    <property type="project" value="GO_Central"/>
</dbReference>
<feature type="domain" description="ENPP1-3/EXOG-like endonuclease/phosphodiesterase" evidence="15">
    <location>
        <begin position="56"/>
        <end position="266"/>
    </location>
</feature>
<evidence type="ECO:0000256" key="14">
    <source>
        <dbReference type="RuleBase" id="RU366055"/>
    </source>
</evidence>
<dbReference type="KEGG" id="dpx:DAPPUDRAFT_59091"/>
<dbReference type="GO" id="GO:0046872">
    <property type="term" value="F:metal ion binding"/>
    <property type="evidence" value="ECO:0007669"/>
    <property type="project" value="UniProtKB-KW"/>
</dbReference>
<name>E9H755_DAPPU</name>
<evidence type="ECO:0000256" key="12">
    <source>
        <dbReference type="PIRSR" id="PIRSR640255-1"/>
    </source>
</evidence>
<dbReference type="Gene3D" id="3.40.570.10">
    <property type="entry name" value="Extracellular Endonuclease, subunit A"/>
    <property type="match status" value="1"/>
</dbReference>
<dbReference type="SMART" id="SM00892">
    <property type="entry name" value="Endonuclease_NS"/>
    <property type="match status" value="1"/>
</dbReference>
<dbReference type="OrthoDB" id="5418055at2759"/>
<evidence type="ECO:0000256" key="3">
    <source>
        <dbReference type="ARBA" id="ARBA00010052"/>
    </source>
</evidence>
<keyword evidence="8" id="KW-0460">Magnesium</keyword>
<evidence type="ECO:0000256" key="6">
    <source>
        <dbReference type="ARBA" id="ARBA00022759"/>
    </source>
</evidence>
<dbReference type="InterPro" id="IPR044929">
    <property type="entry name" value="DNA/RNA_non-sp_Endonuclease_sf"/>
</dbReference>
<dbReference type="InterPro" id="IPR018524">
    <property type="entry name" value="DNA/RNA_endonuclease_AS"/>
</dbReference>
<keyword evidence="10" id="KW-0496">Mitochondrion</keyword>
<dbReference type="GO" id="GO:0005634">
    <property type="term" value="C:nucleus"/>
    <property type="evidence" value="ECO:0000318"/>
    <property type="project" value="GO_Central"/>
</dbReference>